<dbReference type="GO" id="GO:0003953">
    <property type="term" value="F:NAD+ nucleosidase activity"/>
    <property type="evidence" value="ECO:0007669"/>
    <property type="project" value="InterPro"/>
</dbReference>
<dbReference type="InterPro" id="IPR039184">
    <property type="entry name" value="SARM1"/>
</dbReference>
<evidence type="ECO:0000259" key="5">
    <source>
        <dbReference type="PROSITE" id="PS50104"/>
    </source>
</evidence>
<dbReference type="Gene3D" id="3.40.50.10140">
    <property type="entry name" value="Toll/interleukin-1 receptor homology (TIR) domain"/>
    <property type="match status" value="1"/>
</dbReference>
<gene>
    <name evidence="6" type="ORF">H8699_01310</name>
</gene>
<evidence type="ECO:0000256" key="4">
    <source>
        <dbReference type="SAM" id="Phobius"/>
    </source>
</evidence>
<comment type="caution">
    <text evidence="6">The sequence shown here is derived from an EMBL/GenBank/DDBJ whole genome shotgun (WGS) entry which is preliminary data.</text>
</comment>
<dbReference type="PROSITE" id="PS50104">
    <property type="entry name" value="TIR"/>
    <property type="match status" value="1"/>
</dbReference>
<proteinExistence type="predicted"/>
<dbReference type="AlphaFoldDB" id="A0A926HHU3"/>
<dbReference type="SUPFAM" id="SSF52200">
    <property type="entry name" value="Toll/Interleukin receptor TIR domain"/>
    <property type="match status" value="1"/>
</dbReference>
<dbReference type="Pfam" id="PF13676">
    <property type="entry name" value="TIR_2"/>
    <property type="match status" value="1"/>
</dbReference>
<protein>
    <submittedName>
        <fullName evidence="6">Toll/interleukin-1 receptor domain-containing protein</fullName>
    </submittedName>
</protein>
<dbReference type="InterPro" id="IPR035897">
    <property type="entry name" value="Toll_tir_struct_dom_sf"/>
</dbReference>
<accession>A0A926HHU3</accession>
<evidence type="ECO:0000256" key="3">
    <source>
        <dbReference type="ARBA" id="ARBA00022737"/>
    </source>
</evidence>
<dbReference type="GO" id="GO:0048678">
    <property type="term" value="P:response to axon injury"/>
    <property type="evidence" value="ECO:0007669"/>
    <property type="project" value="InterPro"/>
</dbReference>
<dbReference type="GO" id="GO:0005737">
    <property type="term" value="C:cytoplasm"/>
    <property type="evidence" value="ECO:0007669"/>
    <property type="project" value="UniProtKB-SubCell"/>
</dbReference>
<keyword evidence="4" id="KW-0472">Membrane</keyword>
<dbReference type="PANTHER" id="PTHR22998:SF1">
    <property type="entry name" value="NAD(+) HYDROLASE SARM1"/>
    <property type="match status" value="1"/>
</dbReference>
<dbReference type="RefSeq" id="WP_249284132.1">
    <property type="nucleotide sequence ID" value="NZ_JACRSO010000001.1"/>
</dbReference>
<feature type="domain" description="TIR" evidence="5">
    <location>
        <begin position="1"/>
        <end position="132"/>
    </location>
</feature>
<organism evidence="6 7">
    <name type="scientific">Luoshenia tenuis</name>
    <dbReference type="NCBI Taxonomy" id="2763654"/>
    <lineage>
        <taxon>Bacteria</taxon>
        <taxon>Bacillati</taxon>
        <taxon>Bacillota</taxon>
        <taxon>Clostridia</taxon>
        <taxon>Christensenellales</taxon>
        <taxon>Christensenellaceae</taxon>
        <taxon>Luoshenia</taxon>
    </lineage>
</organism>
<keyword evidence="3" id="KW-0677">Repeat</keyword>
<dbReference type="SMART" id="SM00255">
    <property type="entry name" value="TIR"/>
    <property type="match status" value="1"/>
</dbReference>
<feature type="transmembrane region" description="Helical" evidence="4">
    <location>
        <begin position="148"/>
        <end position="169"/>
    </location>
</feature>
<evidence type="ECO:0000313" key="7">
    <source>
        <dbReference type="Proteomes" id="UP000654279"/>
    </source>
</evidence>
<keyword evidence="4" id="KW-1133">Transmembrane helix</keyword>
<evidence type="ECO:0000313" key="6">
    <source>
        <dbReference type="EMBL" id="MBC8528077.1"/>
    </source>
</evidence>
<evidence type="ECO:0000256" key="2">
    <source>
        <dbReference type="ARBA" id="ARBA00022490"/>
    </source>
</evidence>
<dbReference type="EMBL" id="JACRSO010000001">
    <property type="protein sequence ID" value="MBC8528077.1"/>
    <property type="molecule type" value="Genomic_DNA"/>
</dbReference>
<evidence type="ECO:0000256" key="1">
    <source>
        <dbReference type="ARBA" id="ARBA00004496"/>
    </source>
</evidence>
<keyword evidence="4" id="KW-0812">Transmembrane</keyword>
<keyword evidence="6" id="KW-0675">Receptor</keyword>
<comment type="subcellular location">
    <subcellularLocation>
        <location evidence="1">Cytoplasm</location>
    </subcellularLocation>
</comment>
<sequence length="340" mass="37934">MPYDIFISYRRVGGEYTAKILHDKLTQRGYRVFFDVESLRSGEFNRRLFSVIDECTDFLLVLSPGSLDRCGDPQDWVRQELAYAIAQKKNIIPVMLRNFSFPVTLPQEIDAVRWCNGLEASAEFFDAFLEKLIEFFKAPAPKRKKKRWLLALVCVLTALAVAAGIWWGMQRTARAPAETGNGQPLPSVQVAQASPSAPAVPEGMRLYEDERLSFCYPEQWLLAQKDAEGNPLYRGKVDGAAYEFQIADVSDDLTVAIEKYTYGCISVPIVNAGAFGTEQIGGYTVVMTGALYQGEDGATREMMIACADNGHTRVAMELFYGEGADARTMLTQILETLIIK</sequence>
<dbReference type="Proteomes" id="UP000654279">
    <property type="component" value="Unassembled WGS sequence"/>
</dbReference>
<dbReference type="GO" id="GO:0007165">
    <property type="term" value="P:signal transduction"/>
    <property type="evidence" value="ECO:0007669"/>
    <property type="project" value="InterPro"/>
</dbReference>
<keyword evidence="2" id="KW-0963">Cytoplasm</keyword>
<name>A0A926HHU3_9FIRM</name>
<reference evidence="6" key="1">
    <citation type="submission" date="2020-08" db="EMBL/GenBank/DDBJ databases">
        <title>Genome public.</title>
        <authorList>
            <person name="Liu C."/>
            <person name="Sun Q."/>
        </authorList>
    </citation>
    <scope>NUCLEOTIDE SEQUENCE</scope>
    <source>
        <strain evidence="6">NSJ-44</strain>
    </source>
</reference>
<keyword evidence="7" id="KW-1185">Reference proteome</keyword>
<dbReference type="GO" id="GO:0035591">
    <property type="term" value="F:signaling adaptor activity"/>
    <property type="evidence" value="ECO:0007669"/>
    <property type="project" value="InterPro"/>
</dbReference>
<dbReference type="InterPro" id="IPR000157">
    <property type="entry name" value="TIR_dom"/>
</dbReference>
<dbReference type="PANTHER" id="PTHR22998">
    <property type="entry name" value="SARM1"/>
    <property type="match status" value="1"/>
</dbReference>